<evidence type="ECO:0000313" key="3">
    <source>
        <dbReference type="Proteomes" id="UP000309038"/>
    </source>
</evidence>
<keyword evidence="3" id="KW-1185">Reference proteome</keyword>
<feature type="transmembrane region" description="Helical" evidence="1">
    <location>
        <begin position="87"/>
        <end position="107"/>
    </location>
</feature>
<organism evidence="2 3">
    <name type="scientific">Hermanssonia centrifuga</name>
    <dbReference type="NCBI Taxonomy" id="98765"/>
    <lineage>
        <taxon>Eukaryota</taxon>
        <taxon>Fungi</taxon>
        <taxon>Dikarya</taxon>
        <taxon>Basidiomycota</taxon>
        <taxon>Agaricomycotina</taxon>
        <taxon>Agaricomycetes</taxon>
        <taxon>Polyporales</taxon>
        <taxon>Meruliaceae</taxon>
        <taxon>Hermanssonia</taxon>
    </lineage>
</organism>
<protein>
    <submittedName>
        <fullName evidence="2">Uncharacterized protein</fullName>
    </submittedName>
</protein>
<proteinExistence type="predicted"/>
<evidence type="ECO:0000256" key="1">
    <source>
        <dbReference type="SAM" id="Phobius"/>
    </source>
</evidence>
<keyword evidence="1" id="KW-1133">Transmembrane helix</keyword>
<feature type="transmembrane region" description="Helical" evidence="1">
    <location>
        <begin position="113"/>
        <end position="132"/>
    </location>
</feature>
<keyword evidence="1" id="KW-0812">Transmembrane</keyword>
<evidence type="ECO:0000313" key="2">
    <source>
        <dbReference type="EMBL" id="THG97557.1"/>
    </source>
</evidence>
<name>A0A4S4KIT4_9APHY</name>
<dbReference type="EMBL" id="SGPJ01000161">
    <property type="protein sequence ID" value="THG97557.1"/>
    <property type="molecule type" value="Genomic_DNA"/>
</dbReference>
<dbReference type="Proteomes" id="UP000309038">
    <property type="component" value="Unassembled WGS sequence"/>
</dbReference>
<comment type="caution">
    <text evidence="2">The sequence shown here is derived from an EMBL/GenBank/DDBJ whole genome shotgun (WGS) entry which is preliminary data.</text>
</comment>
<sequence length="182" mass="21099">MDIFFYIDDHMVGNFKDSPPANPDGGIVYDYNVVLYANPSISQPGSHNFTLQNGQPDGSSSLILFDYIIYTRSDNFKRTGLDSNFRIYLTIGILRIYPVILYTQLIILRTQLILLHISLVILVVAVILIEYFDHAYYPGRPLFIWTHDLKTYSDHNNRVCNRRGCIHYHPTRNHFRPLSKSS</sequence>
<gene>
    <name evidence="2" type="ORF">EW026_g4467</name>
</gene>
<reference evidence="2 3" key="1">
    <citation type="submission" date="2019-02" db="EMBL/GenBank/DDBJ databases">
        <title>Genome sequencing of the rare red list fungi Phlebia centrifuga.</title>
        <authorList>
            <person name="Buettner E."/>
            <person name="Kellner H."/>
        </authorList>
    </citation>
    <scope>NUCLEOTIDE SEQUENCE [LARGE SCALE GENOMIC DNA]</scope>
    <source>
        <strain evidence="2 3">DSM 108282</strain>
    </source>
</reference>
<keyword evidence="1" id="KW-0472">Membrane</keyword>
<accession>A0A4S4KIT4</accession>
<dbReference type="AlphaFoldDB" id="A0A4S4KIT4"/>